<evidence type="ECO:0000313" key="1">
    <source>
        <dbReference type="EMBL" id="CCG07741.1"/>
    </source>
</evidence>
<dbReference type="HOGENOM" id="CLU_3221319_0_0_5"/>
<proteinExistence type="predicted"/>
<sequence>MITGVPPQSGKSTGVFVMFCGRKGGVAGPKNGTGISPLGFQTGW</sequence>
<name>H6SS62_PARPM</name>
<organism evidence="1 2">
    <name type="scientific">Pararhodospirillum photometricum DSM 122</name>
    <dbReference type="NCBI Taxonomy" id="1150469"/>
    <lineage>
        <taxon>Bacteria</taxon>
        <taxon>Pseudomonadati</taxon>
        <taxon>Pseudomonadota</taxon>
        <taxon>Alphaproteobacteria</taxon>
        <taxon>Rhodospirillales</taxon>
        <taxon>Rhodospirillaceae</taxon>
        <taxon>Pararhodospirillum</taxon>
    </lineage>
</organism>
<reference evidence="1 2" key="1">
    <citation type="submission" date="2012-02" db="EMBL/GenBank/DDBJ databases">
        <title>Shotgun genome sequence of Phaeospirillum photometricum DSM 122.</title>
        <authorList>
            <person name="Duquesne K."/>
            <person name="Sturgis J."/>
        </authorList>
    </citation>
    <scope>NUCLEOTIDE SEQUENCE [LARGE SCALE GENOMIC DNA]</scope>
    <source>
        <strain evidence="2">DSM122</strain>
    </source>
</reference>
<dbReference type="AlphaFoldDB" id="H6SS62"/>
<keyword evidence="2" id="KW-1185">Reference proteome</keyword>
<dbReference type="KEGG" id="rpm:RSPPHO_01115"/>
<evidence type="ECO:0000313" key="2">
    <source>
        <dbReference type="Proteomes" id="UP000033220"/>
    </source>
</evidence>
<dbReference type="EMBL" id="HE663493">
    <property type="protein sequence ID" value="CCG07741.1"/>
    <property type="molecule type" value="Genomic_DNA"/>
</dbReference>
<gene>
    <name evidence="1" type="ORF">RSPPHO_01115</name>
</gene>
<protein>
    <submittedName>
        <fullName evidence="1">Uncharacterized protein</fullName>
    </submittedName>
</protein>
<dbReference type="Proteomes" id="UP000033220">
    <property type="component" value="Chromosome DSM 122"/>
</dbReference>
<accession>H6SS62</accession>